<keyword evidence="2" id="KW-1185">Reference proteome</keyword>
<dbReference type="OrthoDB" id="2085251at2"/>
<dbReference type="EMBL" id="WXEX01000024">
    <property type="protein sequence ID" value="MZP44649.1"/>
    <property type="molecule type" value="Genomic_DNA"/>
</dbReference>
<organism evidence="1 2">
    <name type="scientific">Heliomicrobium gestii</name>
    <name type="common">Heliobacterium gestii</name>
    <dbReference type="NCBI Taxonomy" id="2699"/>
    <lineage>
        <taxon>Bacteria</taxon>
        <taxon>Bacillati</taxon>
        <taxon>Bacillota</taxon>
        <taxon>Clostridia</taxon>
        <taxon>Eubacteriales</taxon>
        <taxon>Heliobacteriaceae</taxon>
        <taxon>Heliomicrobium</taxon>
    </lineage>
</organism>
<dbReference type="AlphaFoldDB" id="A0A845LJA5"/>
<accession>A0A845LJA5</accession>
<name>A0A845LJA5_HELGE</name>
<dbReference type="Proteomes" id="UP000471031">
    <property type="component" value="Unassembled WGS sequence"/>
</dbReference>
<sequence>MGKYLTGSAKTGEKIMENFSDFSYDFIEIDTSSKNPLYRFSWRFNSQHGYVSIRIKEASNKISNGSLIDTDRASSHKFDRPLGLYNDQTLFIVFKKMMKSLNIDVMEVYDDN</sequence>
<protein>
    <submittedName>
        <fullName evidence="1">Uncharacterized protein</fullName>
    </submittedName>
</protein>
<gene>
    <name evidence="1" type="ORF">GTO89_16645</name>
</gene>
<comment type="caution">
    <text evidence="1">The sequence shown here is derived from an EMBL/GenBank/DDBJ whole genome shotgun (WGS) entry which is preliminary data.</text>
</comment>
<reference evidence="1 2" key="1">
    <citation type="submission" date="2020-01" db="EMBL/GenBank/DDBJ databases">
        <title>Whole genome sequence of Heliobacterium gestii DSM 11169.</title>
        <authorList>
            <person name="Kyndt J.A."/>
            <person name="Meyer T.E."/>
        </authorList>
    </citation>
    <scope>NUCLEOTIDE SEQUENCE [LARGE SCALE GENOMIC DNA]</scope>
    <source>
        <strain evidence="1 2">DSM 11169</strain>
    </source>
</reference>
<evidence type="ECO:0000313" key="2">
    <source>
        <dbReference type="Proteomes" id="UP000471031"/>
    </source>
</evidence>
<proteinExistence type="predicted"/>
<dbReference type="RefSeq" id="WP_161263217.1">
    <property type="nucleotide sequence ID" value="NZ_JAFBDC010000025.1"/>
</dbReference>
<evidence type="ECO:0000313" key="1">
    <source>
        <dbReference type="EMBL" id="MZP44649.1"/>
    </source>
</evidence>